<dbReference type="SUPFAM" id="SSF56112">
    <property type="entry name" value="Protein kinase-like (PK-like)"/>
    <property type="match status" value="1"/>
</dbReference>
<evidence type="ECO:0000256" key="9">
    <source>
        <dbReference type="PROSITE-ProRule" id="PRU10141"/>
    </source>
</evidence>
<evidence type="ECO:0000256" key="1">
    <source>
        <dbReference type="ARBA" id="ARBA00012513"/>
    </source>
</evidence>
<dbReference type="Proteomes" id="UP001442494">
    <property type="component" value="Unassembled WGS sequence"/>
</dbReference>
<evidence type="ECO:0000313" key="13">
    <source>
        <dbReference type="Proteomes" id="UP001442494"/>
    </source>
</evidence>
<dbReference type="InterPro" id="IPR017441">
    <property type="entry name" value="Protein_kinase_ATP_BS"/>
</dbReference>
<feature type="region of interest" description="Disordered" evidence="10">
    <location>
        <begin position="310"/>
        <end position="331"/>
    </location>
</feature>
<accession>A0ABV0JW13</accession>
<dbReference type="InterPro" id="IPR011009">
    <property type="entry name" value="Kinase-like_dom_sf"/>
</dbReference>
<gene>
    <name evidence="12" type="ORF">NDI37_20455</name>
</gene>
<keyword evidence="13" id="KW-1185">Reference proteome</keyword>
<name>A0ABV0JW13_9CYAN</name>
<dbReference type="GO" id="GO:0004674">
    <property type="term" value="F:protein serine/threonine kinase activity"/>
    <property type="evidence" value="ECO:0007669"/>
    <property type="project" value="UniProtKB-KW"/>
</dbReference>
<dbReference type="Gene3D" id="1.10.510.10">
    <property type="entry name" value="Transferase(Phosphotransferase) domain 1"/>
    <property type="match status" value="1"/>
</dbReference>
<sequence>MIGTLLDQRYQVVQVLGQGGFGHTYIAQDTRRPGNPTCVVKHLKPAISNPEFLQTARRLFNSEAETLEKLGNHDQIPRLLAYFEENQEFYLVQEFIDGHTLSVELPPGQRWSETQAIQLLAEVLPILEFVHGNGVIHRDIKPDNLIRRSSDNKLVLVDFGAVKQVQMQSVLAPEGVNETVAIGTPGYMPSEQGQGRPRPSSDIYALGTIGIQALTGLNPRQLSEDPETGEILWRHQAQVSDSLADVLDKMVRHYFKYRYQSATEALQALTSLTNPSTPGALAAVFSQKVRGYFKDGSESAKEALRRFSAETKPHTLSDDATAPVSTPQPAIPPTQNTVTIATGNPPTQNTVTVAPGREAIAPDTSQSKSPQKLPLLIGVGTAIFVVTIGAISANRPPSPNPATAKNQIETTAKTAPKPSCIVVTSSSNVRSLDGRKKTGDVVKSGTKVSVTGKEESGWIEINAPVSGWIWKGRTKNTCPSK</sequence>
<dbReference type="EMBL" id="JAMPKK010000052">
    <property type="protein sequence ID" value="MEP0866827.1"/>
    <property type="molecule type" value="Genomic_DNA"/>
</dbReference>
<dbReference type="CDD" id="cd14014">
    <property type="entry name" value="STKc_PknB_like"/>
    <property type="match status" value="1"/>
</dbReference>
<feature type="domain" description="Protein kinase" evidence="11">
    <location>
        <begin position="10"/>
        <end position="270"/>
    </location>
</feature>
<dbReference type="Gene3D" id="3.30.200.20">
    <property type="entry name" value="Phosphorylase Kinase, domain 1"/>
    <property type="match status" value="1"/>
</dbReference>
<dbReference type="PANTHER" id="PTHR24363">
    <property type="entry name" value="SERINE/THREONINE PROTEIN KINASE"/>
    <property type="match status" value="1"/>
</dbReference>
<keyword evidence="4 9" id="KW-0547">Nucleotide-binding</keyword>
<dbReference type="PANTHER" id="PTHR24363:SF0">
    <property type="entry name" value="SERINE_THREONINE KINASE LIKE DOMAIN CONTAINING 1"/>
    <property type="match status" value="1"/>
</dbReference>
<organism evidence="12 13">
    <name type="scientific">Funiculus sociatus GB2-A5</name>
    <dbReference type="NCBI Taxonomy" id="2933946"/>
    <lineage>
        <taxon>Bacteria</taxon>
        <taxon>Bacillati</taxon>
        <taxon>Cyanobacteriota</taxon>
        <taxon>Cyanophyceae</taxon>
        <taxon>Coleofasciculales</taxon>
        <taxon>Coleofasciculaceae</taxon>
        <taxon>Funiculus</taxon>
    </lineage>
</organism>
<evidence type="ECO:0000256" key="3">
    <source>
        <dbReference type="ARBA" id="ARBA00022679"/>
    </source>
</evidence>
<comment type="catalytic activity">
    <reaction evidence="8">
        <text>L-seryl-[protein] + ATP = O-phospho-L-seryl-[protein] + ADP + H(+)</text>
        <dbReference type="Rhea" id="RHEA:17989"/>
        <dbReference type="Rhea" id="RHEA-COMP:9863"/>
        <dbReference type="Rhea" id="RHEA-COMP:11604"/>
        <dbReference type="ChEBI" id="CHEBI:15378"/>
        <dbReference type="ChEBI" id="CHEBI:29999"/>
        <dbReference type="ChEBI" id="CHEBI:30616"/>
        <dbReference type="ChEBI" id="CHEBI:83421"/>
        <dbReference type="ChEBI" id="CHEBI:456216"/>
        <dbReference type="EC" id="2.7.11.1"/>
    </reaction>
</comment>
<evidence type="ECO:0000259" key="11">
    <source>
        <dbReference type="PROSITE" id="PS50011"/>
    </source>
</evidence>
<dbReference type="SMART" id="SM00220">
    <property type="entry name" value="S_TKc"/>
    <property type="match status" value="1"/>
</dbReference>
<dbReference type="Pfam" id="PF00069">
    <property type="entry name" value="Pkinase"/>
    <property type="match status" value="1"/>
</dbReference>
<evidence type="ECO:0000256" key="4">
    <source>
        <dbReference type="ARBA" id="ARBA00022741"/>
    </source>
</evidence>
<keyword evidence="5 12" id="KW-0418">Kinase</keyword>
<evidence type="ECO:0000313" key="12">
    <source>
        <dbReference type="EMBL" id="MEP0866827.1"/>
    </source>
</evidence>
<proteinExistence type="predicted"/>
<evidence type="ECO:0000256" key="10">
    <source>
        <dbReference type="SAM" id="MobiDB-lite"/>
    </source>
</evidence>
<evidence type="ECO:0000256" key="7">
    <source>
        <dbReference type="ARBA" id="ARBA00047899"/>
    </source>
</evidence>
<dbReference type="RefSeq" id="WP_190423254.1">
    <property type="nucleotide sequence ID" value="NZ_JAMPKK010000052.1"/>
</dbReference>
<reference evidence="12 13" key="1">
    <citation type="submission" date="2022-04" db="EMBL/GenBank/DDBJ databases">
        <title>Positive selection, recombination, and allopatry shape intraspecific diversity of widespread and dominant cyanobacteria.</title>
        <authorList>
            <person name="Wei J."/>
            <person name="Shu W."/>
            <person name="Hu C."/>
        </authorList>
    </citation>
    <scope>NUCLEOTIDE SEQUENCE [LARGE SCALE GENOMIC DNA]</scope>
    <source>
        <strain evidence="12 13">GB2-A5</strain>
    </source>
</reference>
<comment type="caution">
    <text evidence="12">The sequence shown here is derived from an EMBL/GenBank/DDBJ whole genome shotgun (WGS) entry which is preliminary data.</text>
</comment>
<keyword evidence="3" id="KW-0808">Transferase</keyword>
<evidence type="ECO:0000256" key="5">
    <source>
        <dbReference type="ARBA" id="ARBA00022777"/>
    </source>
</evidence>
<feature type="binding site" evidence="9">
    <location>
        <position position="41"/>
    </location>
    <ligand>
        <name>ATP</name>
        <dbReference type="ChEBI" id="CHEBI:30616"/>
    </ligand>
</feature>
<keyword evidence="6 9" id="KW-0067">ATP-binding</keyword>
<evidence type="ECO:0000256" key="8">
    <source>
        <dbReference type="ARBA" id="ARBA00048679"/>
    </source>
</evidence>
<dbReference type="EC" id="2.7.11.1" evidence="1"/>
<dbReference type="PROSITE" id="PS50011">
    <property type="entry name" value="PROTEIN_KINASE_DOM"/>
    <property type="match status" value="1"/>
</dbReference>
<comment type="catalytic activity">
    <reaction evidence="7">
        <text>L-threonyl-[protein] + ATP = O-phospho-L-threonyl-[protein] + ADP + H(+)</text>
        <dbReference type="Rhea" id="RHEA:46608"/>
        <dbReference type="Rhea" id="RHEA-COMP:11060"/>
        <dbReference type="Rhea" id="RHEA-COMP:11605"/>
        <dbReference type="ChEBI" id="CHEBI:15378"/>
        <dbReference type="ChEBI" id="CHEBI:30013"/>
        <dbReference type="ChEBI" id="CHEBI:30616"/>
        <dbReference type="ChEBI" id="CHEBI:61977"/>
        <dbReference type="ChEBI" id="CHEBI:456216"/>
        <dbReference type="EC" id="2.7.11.1"/>
    </reaction>
</comment>
<dbReference type="PROSITE" id="PS00107">
    <property type="entry name" value="PROTEIN_KINASE_ATP"/>
    <property type="match status" value="1"/>
</dbReference>
<keyword evidence="2 12" id="KW-0723">Serine/threonine-protein kinase</keyword>
<evidence type="ECO:0000256" key="2">
    <source>
        <dbReference type="ARBA" id="ARBA00022527"/>
    </source>
</evidence>
<dbReference type="InterPro" id="IPR000719">
    <property type="entry name" value="Prot_kinase_dom"/>
</dbReference>
<evidence type="ECO:0000256" key="6">
    <source>
        <dbReference type="ARBA" id="ARBA00022840"/>
    </source>
</evidence>
<protein>
    <recommendedName>
        <fullName evidence="1">non-specific serine/threonine protein kinase</fullName>
        <ecNumber evidence="1">2.7.11.1</ecNumber>
    </recommendedName>
</protein>